<dbReference type="PANTHER" id="PTHR30273">
    <property type="entry name" value="PERIPLASMIC SIGNAL SENSOR AND SIGMA FACTOR ACTIVATOR FECR-RELATED"/>
    <property type="match status" value="1"/>
</dbReference>
<keyword evidence="1" id="KW-0472">Membrane</keyword>
<keyword evidence="5" id="KW-1185">Reference proteome</keyword>
<sequence>MDQENLYTLLAREMAGELSKEEATALQQLLLQDPNAAHIREVFAQNWKSAKNSYSHAQVEQLLEKHQLRLQQAIEVREPVPATTAPRKIWKLYAGIAASILVLVTMGMYFFHSKPTKAPVPLAQLVTSKRTRSQIILPDGSRVWLNAGSKLNYPEHFEPHKPREVTLEGEAFFVVTGDAERPFHVHTKTFHVHVLGTSFNVRAYPTEDSAVTSLVQGAVEVVMNNDSRQVVALRPNEKLTVPVNAAMQQTTSAAPTPVPQKSKLALVQDSIFTETAWVQNKLAFKHLKLEKVAAMLEQWYGIEIDFRDDNKRNFYFTGVFERESLEQVLNALENTRSFTWEKDSTGKIWIK</sequence>
<dbReference type="FunFam" id="2.60.120.1440:FF:000001">
    <property type="entry name" value="Putative anti-sigma factor"/>
    <property type="match status" value="1"/>
</dbReference>
<comment type="caution">
    <text evidence="4">The sequence shown here is derived from an EMBL/GenBank/DDBJ whole genome shotgun (WGS) entry which is preliminary data.</text>
</comment>
<dbReference type="GO" id="GO:0016989">
    <property type="term" value="F:sigma factor antagonist activity"/>
    <property type="evidence" value="ECO:0007669"/>
    <property type="project" value="TreeGrafter"/>
</dbReference>
<dbReference type="PANTHER" id="PTHR30273:SF2">
    <property type="entry name" value="PROTEIN FECR"/>
    <property type="match status" value="1"/>
</dbReference>
<evidence type="ECO:0000259" key="3">
    <source>
        <dbReference type="Pfam" id="PF16344"/>
    </source>
</evidence>
<organism evidence="4 5">
    <name type="scientific">Chitinophaga dinghuensis</name>
    <dbReference type="NCBI Taxonomy" id="1539050"/>
    <lineage>
        <taxon>Bacteria</taxon>
        <taxon>Pseudomonadati</taxon>
        <taxon>Bacteroidota</taxon>
        <taxon>Chitinophagia</taxon>
        <taxon>Chitinophagales</taxon>
        <taxon>Chitinophagaceae</taxon>
        <taxon>Chitinophaga</taxon>
    </lineage>
</organism>
<dbReference type="InterPro" id="IPR012373">
    <property type="entry name" value="Ferrdict_sens_TM"/>
</dbReference>
<dbReference type="Gene3D" id="3.55.50.30">
    <property type="match status" value="1"/>
</dbReference>
<dbReference type="InterPro" id="IPR006860">
    <property type="entry name" value="FecR"/>
</dbReference>
<dbReference type="RefSeq" id="WP_170137618.1">
    <property type="nucleotide sequence ID" value="NZ_QLMA01000001.1"/>
</dbReference>
<dbReference type="Proteomes" id="UP000249819">
    <property type="component" value="Unassembled WGS sequence"/>
</dbReference>
<accession>A0A327WDZ9</accession>
<proteinExistence type="predicted"/>
<reference evidence="4 5" key="1">
    <citation type="submission" date="2018-06" db="EMBL/GenBank/DDBJ databases">
        <title>Genomic Encyclopedia of Archaeal and Bacterial Type Strains, Phase II (KMG-II): from individual species to whole genera.</title>
        <authorList>
            <person name="Goeker M."/>
        </authorList>
    </citation>
    <scope>NUCLEOTIDE SEQUENCE [LARGE SCALE GENOMIC DNA]</scope>
    <source>
        <strain evidence="4 5">DSM 29821</strain>
    </source>
</reference>
<evidence type="ECO:0000256" key="1">
    <source>
        <dbReference type="SAM" id="Phobius"/>
    </source>
</evidence>
<dbReference type="PIRSF" id="PIRSF018266">
    <property type="entry name" value="FecR"/>
    <property type="match status" value="1"/>
</dbReference>
<dbReference type="EMBL" id="QLMA01000001">
    <property type="protein sequence ID" value="RAJ87590.1"/>
    <property type="molecule type" value="Genomic_DNA"/>
</dbReference>
<feature type="domain" description="Protein FecR C-terminal" evidence="3">
    <location>
        <begin position="281"/>
        <end position="344"/>
    </location>
</feature>
<evidence type="ECO:0000313" key="4">
    <source>
        <dbReference type="EMBL" id="RAJ87590.1"/>
    </source>
</evidence>
<protein>
    <submittedName>
        <fullName evidence="4">Ferric-dicitrate binding protein FerR (Iron transport regulator)</fullName>
    </submittedName>
</protein>
<dbReference type="AlphaFoldDB" id="A0A327WDZ9"/>
<gene>
    <name evidence="4" type="ORF">CLV59_101349</name>
</gene>
<feature type="domain" description="FecR protein" evidence="2">
    <location>
        <begin position="124"/>
        <end position="220"/>
    </location>
</feature>
<feature type="transmembrane region" description="Helical" evidence="1">
    <location>
        <begin position="92"/>
        <end position="111"/>
    </location>
</feature>
<dbReference type="InterPro" id="IPR032508">
    <property type="entry name" value="FecR_C"/>
</dbReference>
<name>A0A327WDZ9_9BACT</name>
<dbReference type="Gene3D" id="2.60.120.1440">
    <property type="match status" value="1"/>
</dbReference>
<dbReference type="Pfam" id="PF04773">
    <property type="entry name" value="FecR"/>
    <property type="match status" value="1"/>
</dbReference>
<keyword evidence="1" id="KW-1133">Transmembrane helix</keyword>
<dbReference type="Pfam" id="PF16344">
    <property type="entry name" value="FecR_C"/>
    <property type="match status" value="1"/>
</dbReference>
<evidence type="ECO:0000259" key="2">
    <source>
        <dbReference type="Pfam" id="PF04773"/>
    </source>
</evidence>
<evidence type="ECO:0000313" key="5">
    <source>
        <dbReference type="Proteomes" id="UP000249819"/>
    </source>
</evidence>
<keyword evidence="1" id="KW-0812">Transmembrane</keyword>